<evidence type="ECO:0000313" key="2">
    <source>
        <dbReference type="EMBL" id="KAL0960369.1"/>
    </source>
</evidence>
<feature type="region of interest" description="Disordered" evidence="1">
    <location>
        <begin position="31"/>
        <end position="85"/>
    </location>
</feature>
<keyword evidence="3" id="KW-1185">Reference proteome</keyword>
<evidence type="ECO:0000313" key="3">
    <source>
        <dbReference type="Proteomes" id="UP001556367"/>
    </source>
</evidence>
<sequence>MTRQGRGELRSRKPRHQFALLTMLSMLAKDTIQPTSGLKPHAPMHPSSTLSRPRLSDSRAISQARTPSYPGDPHSSTPPGISSTAAPNLRMYFALPNAYFTYTSSVHNPLLRRMRL</sequence>
<feature type="compositionally biased region" description="Polar residues" evidence="1">
    <location>
        <begin position="74"/>
        <end position="85"/>
    </location>
</feature>
<gene>
    <name evidence="2" type="ORF">HGRIS_011993</name>
</gene>
<name>A0ABR3JXN1_9AGAR</name>
<dbReference type="Proteomes" id="UP001556367">
    <property type="component" value="Unassembled WGS sequence"/>
</dbReference>
<accession>A0ABR3JXN1</accession>
<dbReference type="EMBL" id="JASNQZ010000002">
    <property type="protein sequence ID" value="KAL0960369.1"/>
    <property type="molecule type" value="Genomic_DNA"/>
</dbReference>
<proteinExistence type="predicted"/>
<comment type="caution">
    <text evidence="2">The sequence shown here is derived from an EMBL/GenBank/DDBJ whole genome shotgun (WGS) entry which is preliminary data.</text>
</comment>
<evidence type="ECO:0000256" key="1">
    <source>
        <dbReference type="SAM" id="MobiDB-lite"/>
    </source>
</evidence>
<protein>
    <submittedName>
        <fullName evidence="2">Uncharacterized protein</fullName>
    </submittedName>
</protein>
<reference evidence="3" key="1">
    <citation type="submission" date="2024-06" db="EMBL/GenBank/DDBJ databases">
        <title>Multi-omics analyses provide insights into the biosynthesis of the anticancer antibiotic pleurotin in Hohenbuehelia grisea.</title>
        <authorList>
            <person name="Weaver J.A."/>
            <person name="Alberti F."/>
        </authorList>
    </citation>
    <scope>NUCLEOTIDE SEQUENCE [LARGE SCALE GENOMIC DNA]</scope>
    <source>
        <strain evidence="3">T-177</strain>
    </source>
</reference>
<organism evidence="2 3">
    <name type="scientific">Hohenbuehelia grisea</name>
    <dbReference type="NCBI Taxonomy" id="104357"/>
    <lineage>
        <taxon>Eukaryota</taxon>
        <taxon>Fungi</taxon>
        <taxon>Dikarya</taxon>
        <taxon>Basidiomycota</taxon>
        <taxon>Agaricomycotina</taxon>
        <taxon>Agaricomycetes</taxon>
        <taxon>Agaricomycetidae</taxon>
        <taxon>Agaricales</taxon>
        <taxon>Pleurotineae</taxon>
        <taxon>Pleurotaceae</taxon>
        <taxon>Hohenbuehelia</taxon>
    </lineage>
</organism>